<organism evidence="3 4">
    <name type="scientific">Polynucleobacter asymbioticus</name>
    <dbReference type="NCBI Taxonomy" id="576611"/>
    <lineage>
        <taxon>Bacteria</taxon>
        <taxon>Pseudomonadati</taxon>
        <taxon>Pseudomonadota</taxon>
        <taxon>Betaproteobacteria</taxon>
        <taxon>Burkholderiales</taxon>
        <taxon>Burkholderiaceae</taxon>
        <taxon>Polynucleobacter</taxon>
    </lineage>
</organism>
<dbReference type="AlphaFoldDB" id="A0AAC9NHU9"/>
<proteinExistence type="predicted"/>
<name>A0AAC9NHU9_9BURK</name>
<gene>
    <name evidence="3" type="ORF">AOC25_06680</name>
</gene>
<feature type="compositionally biased region" description="Low complexity" evidence="1">
    <location>
        <begin position="52"/>
        <end position="66"/>
    </location>
</feature>
<feature type="region of interest" description="Disordered" evidence="1">
    <location>
        <begin position="190"/>
        <end position="215"/>
    </location>
</feature>
<accession>A0AAC9NHU9</accession>
<reference evidence="3" key="1">
    <citation type="journal article" date="2017" name="Appl. Environ. Microbiol.">
        <title>Microdiversification of a pelagic Polynucleobacter species is mainly driven by acquisition of genomic islands from a partially interspecific gene pool.</title>
        <authorList>
            <person name="Hoetzinger M."/>
            <person name="Hahn M.W."/>
            <person name="Jezberova J."/>
            <person name="Schmidt J."/>
            <person name="Koll U."/>
        </authorList>
    </citation>
    <scope>NUCLEOTIDE SEQUENCE</scope>
    <source>
        <strain evidence="3">MWH-RechtKol4</strain>
    </source>
</reference>
<dbReference type="Pfam" id="PF13946">
    <property type="entry name" value="DUF4214"/>
    <property type="match status" value="1"/>
</dbReference>
<dbReference type="RefSeq" id="WP_071539321.1">
    <property type="nucleotide sequence ID" value="NZ_CP015016.1"/>
</dbReference>
<feature type="region of interest" description="Disordered" evidence="1">
    <location>
        <begin position="52"/>
        <end position="71"/>
    </location>
</feature>
<feature type="domain" description="DUF4214" evidence="2">
    <location>
        <begin position="388"/>
        <end position="431"/>
    </location>
</feature>
<evidence type="ECO:0000256" key="1">
    <source>
        <dbReference type="SAM" id="MobiDB-lite"/>
    </source>
</evidence>
<dbReference type="Proteomes" id="UP000182060">
    <property type="component" value="Chromosome"/>
</dbReference>
<dbReference type="InterPro" id="IPR025282">
    <property type="entry name" value="DUF4214"/>
</dbReference>
<evidence type="ECO:0000313" key="4">
    <source>
        <dbReference type="Proteomes" id="UP000182060"/>
    </source>
</evidence>
<evidence type="ECO:0000313" key="3">
    <source>
        <dbReference type="EMBL" id="APC01316.1"/>
    </source>
</evidence>
<dbReference type="EMBL" id="CP015017">
    <property type="protein sequence ID" value="APC01316.1"/>
    <property type="molecule type" value="Genomic_DNA"/>
</dbReference>
<evidence type="ECO:0000259" key="2">
    <source>
        <dbReference type="Pfam" id="PF13946"/>
    </source>
</evidence>
<protein>
    <recommendedName>
        <fullName evidence="2">DUF4214 domain-containing protein</fullName>
    </recommendedName>
</protein>
<sequence length="447" mass="44853">MADTTNQNYTPSTAGQGTAASATAGQAAASSGTAGNATAGQGTAGVDQSYSGTAGKATAGQGTASTENMNDPRLTIAGNIGAYLDPNSSVNQLLRTKALATANQSGTLNSSMTDSAISNGIIANSQQMAQNDQGVYSSGAINNANLLTNTSNNNAQLQTTASTTNANNETQTSNANAQLATQASIANANNQTSTSNNNANLTTQASTTNANNQTQTSNTNAQLATNASTTNANNATQTANDNAQLATTTSNNNANLATQASTNNANNSSQQLIANMNNANQIALQNLQNTNKTTLQASSAAANIYQNAITQIEAIQANSSMDQATKDTETANIINTTNAALADQAAITGINVGANFAGLTVGGVSGPAVVGTGPQQKAAAATSALTTDYQTYLGRAPDAAGLAWYQQQIASGALTQAQADDAIKNSTEAQAYAASQVQQDPNTVSGP</sequence>